<reference evidence="2" key="1">
    <citation type="submission" date="2023-03" db="EMBL/GenBank/DDBJ databases">
        <title>Massive genome expansion in bonnet fungi (Mycena s.s.) driven by repeated elements and novel gene families across ecological guilds.</title>
        <authorList>
            <consortium name="Lawrence Berkeley National Laboratory"/>
            <person name="Harder C.B."/>
            <person name="Miyauchi S."/>
            <person name="Viragh M."/>
            <person name="Kuo A."/>
            <person name="Thoen E."/>
            <person name="Andreopoulos B."/>
            <person name="Lu D."/>
            <person name="Skrede I."/>
            <person name="Drula E."/>
            <person name="Henrissat B."/>
            <person name="Morin E."/>
            <person name="Kohler A."/>
            <person name="Barry K."/>
            <person name="LaButti K."/>
            <person name="Morin E."/>
            <person name="Salamov A."/>
            <person name="Lipzen A."/>
            <person name="Mereny Z."/>
            <person name="Hegedus B."/>
            <person name="Baldrian P."/>
            <person name="Stursova M."/>
            <person name="Weitz H."/>
            <person name="Taylor A."/>
            <person name="Grigoriev I.V."/>
            <person name="Nagy L.G."/>
            <person name="Martin F."/>
            <person name="Kauserud H."/>
        </authorList>
    </citation>
    <scope>NUCLEOTIDE SEQUENCE</scope>
    <source>
        <strain evidence="2">9284</strain>
    </source>
</reference>
<protein>
    <recommendedName>
        <fullName evidence="4">F-box domain-containing protein</fullName>
    </recommendedName>
</protein>
<organism evidence="2 3">
    <name type="scientific">Roridomyces roridus</name>
    <dbReference type="NCBI Taxonomy" id="1738132"/>
    <lineage>
        <taxon>Eukaryota</taxon>
        <taxon>Fungi</taxon>
        <taxon>Dikarya</taxon>
        <taxon>Basidiomycota</taxon>
        <taxon>Agaricomycotina</taxon>
        <taxon>Agaricomycetes</taxon>
        <taxon>Agaricomycetidae</taxon>
        <taxon>Agaricales</taxon>
        <taxon>Marasmiineae</taxon>
        <taxon>Mycenaceae</taxon>
        <taxon>Roridomyces</taxon>
    </lineage>
</organism>
<evidence type="ECO:0000313" key="3">
    <source>
        <dbReference type="Proteomes" id="UP001221142"/>
    </source>
</evidence>
<gene>
    <name evidence="2" type="ORF">FB45DRAFT_905292</name>
</gene>
<dbReference type="EMBL" id="JARKIF010000005">
    <property type="protein sequence ID" value="KAJ7639315.1"/>
    <property type="molecule type" value="Genomic_DNA"/>
</dbReference>
<dbReference type="Proteomes" id="UP001221142">
    <property type="component" value="Unassembled WGS sequence"/>
</dbReference>
<feature type="coiled-coil region" evidence="1">
    <location>
        <begin position="12"/>
        <end position="39"/>
    </location>
</feature>
<evidence type="ECO:0000313" key="2">
    <source>
        <dbReference type="EMBL" id="KAJ7639315.1"/>
    </source>
</evidence>
<keyword evidence="3" id="KW-1185">Reference proteome</keyword>
<name>A0AAD7FV35_9AGAR</name>
<accession>A0AAD7FV35</accession>
<proteinExistence type="predicted"/>
<evidence type="ECO:0000256" key="1">
    <source>
        <dbReference type="SAM" id="Coils"/>
    </source>
</evidence>
<dbReference type="AlphaFoldDB" id="A0AAD7FV35"/>
<comment type="caution">
    <text evidence="2">The sequence shown here is derived from an EMBL/GenBank/DDBJ whole genome shotgun (WGS) entry which is preliminary data.</text>
</comment>
<sequence>MLPVNATLRSQVSRLALEIHALQTNLAEMQAELVRLQHQLDAVTYPVLSLPPEIVSGIFLHCLPAEALGTDGIDNTEAPLLVSHVCSQWRRIALSTPALWANLDIDVSCRNLYAAEIAKAWLGRARSSPLSVKIQGQITELGDSAQFFETLRRHAPGIKSLEISVYVDDLARLPQDIDFSLLRDLNIRLIHDDEFPDVFEAFSGAQALSQIVLNQMSPSFIALPWQQLQKFTGKSYTIPQCIEVLSLMPNLTECAFSVFSLGSLAIPGVFSHSGIRTFTLFRSSSDWGQEADSAEILEFVTFPNLESFELLDVDSKDGEALDSFFQRYRQPLKRLIIRPLDATQLVMTSEPLWQPQLTELEIWYPETLFARIFFENLGEQPDYVSGLQKLTFYCRRDPSEERHEELVARAAEAIVSRGKLESEAQLRVFHAFSIPSNYLAPPPRSALATFRRLAEEGMDIYIGTEDGRNNYINMKDYTQE</sequence>
<evidence type="ECO:0008006" key="4">
    <source>
        <dbReference type="Google" id="ProtNLM"/>
    </source>
</evidence>
<keyword evidence="1" id="KW-0175">Coiled coil</keyword>
<dbReference type="Gene3D" id="1.20.1280.50">
    <property type="match status" value="1"/>
</dbReference>